<name>A0A024K567_9MYCO</name>
<dbReference type="eggNOG" id="ENOG5030S1Q">
    <property type="taxonomic scope" value="Bacteria"/>
</dbReference>
<proteinExistence type="predicted"/>
<gene>
    <name evidence="1" type="ORF">BN973_05602</name>
</gene>
<sequence>MGEHERGGRWIDFSRAVFEFACVLAATKSDGWPDDPWEFWEKPWHWDNAHALWERLGKPRRPHPRWARFVHAVDTHGEVAALAELEESGALTPLWWENDSEWSAFAAAFAAAGHRYVAAAPFLGEGDTGLVFRWVFDEPHRAWVELGRPRPHARGWAEFVIGWRFVEPTSRND</sequence>
<protein>
    <submittedName>
        <fullName evidence="1">Uncharacterized protein</fullName>
    </submittedName>
</protein>
<dbReference type="EMBL" id="HG964447">
    <property type="protein sequence ID" value="CDO91195.1"/>
    <property type="molecule type" value="Genomic_DNA"/>
</dbReference>
<dbReference type="RefSeq" id="WP_084954308.1">
    <property type="nucleotide sequence ID" value="NZ_HG964447.1"/>
</dbReference>
<dbReference type="HOGENOM" id="CLU_1545959_0_0_11"/>
<evidence type="ECO:0000313" key="1">
    <source>
        <dbReference type="EMBL" id="CDO91195.1"/>
    </source>
</evidence>
<organism evidence="1">
    <name type="scientific">Mycobacterium triplex</name>
    <dbReference type="NCBI Taxonomy" id="47839"/>
    <lineage>
        <taxon>Bacteria</taxon>
        <taxon>Bacillati</taxon>
        <taxon>Actinomycetota</taxon>
        <taxon>Actinomycetes</taxon>
        <taxon>Mycobacteriales</taxon>
        <taxon>Mycobacteriaceae</taxon>
        <taxon>Mycobacterium</taxon>
        <taxon>Mycobacterium simiae complex</taxon>
    </lineage>
</organism>
<reference evidence="1" key="1">
    <citation type="journal article" date="2014" name="Genome Announc.">
        <title>Draft Genome Sequence of Mycobacterium triplex DSM 44626.</title>
        <authorList>
            <person name="Sassi M."/>
            <person name="Croce O."/>
            <person name="Robert C."/>
            <person name="Raoult D."/>
            <person name="Drancourt M."/>
        </authorList>
    </citation>
    <scope>NUCLEOTIDE SEQUENCE [LARGE SCALE GENOMIC DNA]</scope>
    <source>
        <strain evidence="1">DSM 44626</strain>
    </source>
</reference>
<reference evidence="1" key="2">
    <citation type="submission" date="2014-04" db="EMBL/GenBank/DDBJ databases">
        <authorList>
            <person name="Xu Y.W."/>
            <person name="Yang Q."/>
        </authorList>
    </citation>
    <scope>NUCLEOTIDE SEQUENCE</scope>
    <source>
        <strain evidence="1">DSM 44626</strain>
    </source>
</reference>
<accession>A0A024K567</accession>
<dbReference type="OrthoDB" id="4732650at2"/>
<dbReference type="AlphaFoldDB" id="A0A024K567"/>
<dbReference type="Proteomes" id="UP000028880">
    <property type="component" value="Unassembled WGS sequence"/>
</dbReference>